<gene>
    <name evidence="2" type="ORF">H310_04441</name>
</gene>
<evidence type="ECO:0000313" key="2">
    <source>
        <dbReference type="EMBL" id="ETW04058.1"/>
    </source>
</evidence>
<organism evidence="2">
    <name type="scientific">Aphanomyces invadans</name>
    <dbReference type="NCBI Taxonomy" id="157072"/>
    <lineage>
        <taxon>Eukaryota</taxon>
        <taxon>Sar</taxon>
        <taxon>Stramenopiles</taxon>
        <taxon>Oomycota</taxon>
        <taxon>Saprolegniomycetes</taxon>
        <taxon>Saprolegniales</taxon>
        <taxon>Verrucalvaceae</taxon>
        <taxon>Aphanomyces</taxon>
    </lineage>
</organism>
<sequence>MGTGNSRNAVPSALRAERCFPVASVVADTEYSMSHAVLYAYKFTQRHPLFQWNDVENVAHGMGSSSSSKLHVLVDIADMSGEVGGRALLSVMQVSSSLLLSTTFSSQPSTYKLKALLVSLRHTCILPILDVDKHHGGHNILIVAQPFIPTGSIKDLIYCNPAPTKEYSTKYNRPGRRVPRTLISRYGRHVLEALSALRSIGVVCDNLATSTVMLDQDIARVSNVYGSILGLDRDVHMQELTLPLEATVPLDLLLFGYCDRIGCFLSRLISSPLHKPPPLSGALSVDRRCGCRCTQERMHPLVDASVACRSHFLYEMATGRELSAVVPAESDLVGAIPLDVADVLRRIFFPTAAALQLTVQDLVDMPLFASVHVPPSAAFDEQMLDATSATLLQTSIRLNDDRRWRRAHDYHEAMQAAKPERAEKKVASVAASARRSVGRASGGKHPPSRRVSYRRTTPLPTSATA</sequence>
<dbReference type="STRING" id="157072.A0A024UEK9"/>
<protein>
    <submittedName>
        <fullName evidence="2">SLOB protein kinase</fullName>
    </submittedName>
</protein>
<dbReference type="SUPFAM" id="SSF56112">
    <property type="entry name" value="Protein kinase-like (PK-like)"/>
    <property type="match status" value="1"/>
</dbReference>
<dbReference type="GeneID" id="20081491"/>
<accession>A0A024UEK9</accession>
<dbReference type="RefSeq" id="XP_008867014.1">
    <property type="nucleotide sequence ID" value="XM_008868792.1"/>
</dbReference>
<dbReference type="VEuPathDB" id="FungiDB:H310_04441"/>
<name>A0A024UEK9_9STRA</name>
<dbReference type="EMBL" id="KI913958">
    <property type="protein sequence ID" value="ETW04058.1"/>
    <property type="molecule type" value="Genomic_DNA"/>
</dbReference>
<feature type="compositionally biased region" description="Polar residues" evidence="1">
    <location>
        <begin position="454"/>
        <end position="465"/>
    </location>
</feature>
<feature type="region of interest" description="Disordered" evidence="1">
    <location>
        <begin position="413"/>
        <end position="465"/>
    </location>
</feature>
<evidence type="ECO:0000256" key="1">
    <source>
        <dbReference type="SAM" id="MobiDB-lite"/>
    </source>
</evidence>
<feature type="compositionally biased region" description="Low complexity" evidence="1">
    <location>
        <begin position="427"/>
        <end position="439"/>
    </location>
</feature>
<reference evidence="2" key="1">
    <citation type="submission" date="2013-12" db="EMBL/GenBank/DDBJ databases">
        <title>The Genome Sequence of Aphanomyces invadans NJM9701.</title>
        <authorList>
            <consortium name="The Broad Institute Genomics Platform"/>
            <person name="Russ C."/>
            <person name="Tyler B."/>
            <person name="van West P."/>
            <person name="Dieguez-Uribeondo J."/>
            <person name="Young S.K."/>
            <person name="Zeng Q."/>
            <person name="Gargeya S."/>
            <person name="Fitzgerald M."/>
            <person name="Abouelleil A."/>
            <person name="Alvarado L."/>
            <person name="Chapman S.B."/>
            <person name="Gainer-Dewar J."/>
            <person name="Goldberg J."/>
            <person name="Griggs A."/>
            <person name="Gujja S."/>
            <person name="Hansen M."/>
            <person name="Howarth C."/>
            <person name="Imamovic A."/>
            <person name="Ireland A."/>
            <person name="Larimer J."/>
            <person name="McCowan C."/>
            <person name="Murphy C."/>
            <person name="Pearson M."/>
            <person name="Poon T.W."/>
            <person name="Priest M."/>
            <person name="Roberts A."/>
            <person name="Saif S."/>
            <person name="Shea T."/>
            <person name="Sykes S."/>
            <person name="Wortman J."/>
            <person name="Nusbaum C."/>
            <person name="Birren B."/>
        </authorList>
    </citation>
    <scope>NUCLEOTIDE SEQUENCE [LARGE SCALE GENOMIC DNA]</scope>
    <source>
        <strain evidence="2">NJM9701</strain>
    </source>
</reference>
<keyword evidence="2" id="KW-0808">Transferase</keyword>
<dbReference type="OrthoDB" id="10045021at2759"/>
<keyword evidence="2" id="KW-0418">Kinase</keyword>
<dbReference type="AlphaFoldDB" id="A0A024UEK9"/>
<dbReference type="GO" id="GO:0016301">
    <property type="term" value="F:kinase activity"/>
    <property type="evidence" value="ECO:0007669"/>
    <property type="project" value="UniProtKB-KW"/>
</dbReference>
<feature type="compositionally biased region" description="Basic and acidic residues" evidence="1">
    <location>
        <begin position="413"/>
        <end position="426"/>
    </location>
</feature>
<dbReference type="InterPro" id="IPR011009">
    <property type="entry name" value="Kinase-like_dom_sf"/>
</dbReference>
<proteinExistence type="predicted"/>